<dbReference type="SUPFAM" id="SSF52540">
    <property type="entry name" value="P-loop containing nucleoside triphosphate hydrolases"/>
    <property type="match status" value="1"/>
</dbReference>
<evidence type="ECO:0000256" key="6">
    <source>
        <dbReference type="ARBA" id="ARBA00023175"/>
    </source>
</evidence>
<feature type="region of interest" description="Disordered" evidence="9">
    <location>
        <begin position="1386"/>
        <end position="1471"/>
    </location>
</feature>
<feature type="compositionally biased region" description="Low complexity" evidence="9">
    <location>
        <begin position="1449"/>
        <end position="1466"/>
    </location>
</feature>
<name>A0AAV1IL22_9CHLO</name>
<dbReference type="InterPro" id="IPR001752">
    <property type="entry name" value="Kinesin_motor_dom"/>
</dbReference>
<dbReference type="Proteomes" id="UP001314263">
    <property type="component" value="Unassembled WGS sequence"/>
</dbReference>
<keyword evidence="4 7" id="KW-0067">ATP-binding</keyword>
<comment type="subcellular location">
    <subcellularLocation>
        <location evidence="1">Cytoplasm</location>
    </subcellularLocation>
</comment>
<feature type="compositionally biased region" description="Basic and acidic residues" evidence="9">
    <location>
        <begin position="1332"/>
        <end position="1342"/>
    </location>
</feature>
<dbReference type="GO" id="GO:0051231">
    <property type="term" value="P:spindle elongation"/>
    <property type="evidence" value="ECO:0007669"/>
    <property type="project" value="TreeGrafter"/>
</dbReference>
<keyword evidence="2" id="KW-0963">Cytoplasm</keyword>
<keyword evidence="3 7" id="KW-0547">Nucleotide-binding</keyword>
<keyword evidence="6 7" id="KW-0505">Motor protein</keyword>
<evidence type="ECO:0000256" key="3">
    <source>
        <dbReference type="ARBA" id="ARBA00022741"/>
    </source>
</evidence>
<evidence type="ECO:0000256" key="2">
    <source>
        <dbReference type="ARBA" id="ARBA00022490"/>
    </source>
</evidence>
<evidence type="ECO:0000256" key="9">
    <source>
        <dbReference type="SAM" id="MobiDB-lite"/>
    </source>
</evidence>
<dbReference type="SMART" id="SM00129">
    <property type="entry name" value="KISc"/>
    <property type="match status" value="1"/>
</dbReference>
<feature type="region of interest" description="Disordered" evidence="9">
    <location>
        <begin position="1324"/>
        <end position="1361"/>
    </location>
</feature>
<dbReference type="InterPro" id="IPR027640">
    <property type="entry name" value="Kinesin-like_fam"/>
</dbReference>
<feature type="coiled-coil region" evidence="8">
    <location>
        <begin position="750"/>
        <end position="798"/>
    </location>
</feature>
<dbReference type="PANTHER" id="PTHR47969:SF15">
    <property type="entry name" value="CHROMOSOME-ASSOCIATED KINESIN KIF4A-RELATED"/>
    <property type="match status" value="1"/>
</dbReference>
<reference evidence="11 12" key="1">
    <citation type="submission" date="2023-10" db="EMBL/GenBank/DDBJ databases">
        <authorList>
            <person name="Maclean D."/>
            <person name="Macfadyen A."/>
        </authorList>
    </citation>
    <scope>NUCLEOTIDE SEQUENCE [LARGE SCALE GENOMIC DNA]</scope>
</reference>
<feature type="domain" description="Kinesin motor" evidence="10">
    <location>
        <begin position="1"/>
        <end position="327"/>
    </location>
</feature>
<dbReference type="GO" id="GO:0003777">
    <property type="term" value="F:microtubule motor activity"/>
    <property type="evidence" value="ECO:0007669"/>
    <property type="project" value="InterPro"/>
</dbReference>
<evidence type="ECO:0000256" key="7">
    <source>
        <dbReference type="PROSITE-ProRule" id="PRU00283"/>
    </source>
</evidence>
<sequence>MAEGCQPCLTITPGQPQVNCKDGPSFTYDQVYGGEGQPAHFLYEQCVQPLVNGLFKGYNACCFAYGQTGSGKTYTMGSSTLMPGPSSEQGVIPKVMQDIFQRISAARDTDFTVRVGFVEIFNEDIRDLLAPDLAASPGVHIREVGGSICLAGAHETEVGSRDEMATLLDQGTRARATAATGMNQRSSRSHAIFTITLEQRQRLAGGANAGGDESGEDEEGGDDYLCAKMHLVDLAGSERQKRTKAEGARLKEGININMGLLALGNVVNSLTEGKSHIPYRDSKLTRMLQDSLGGNSKTTMIACVSPADINIDESTQTLRYANRARNIRNKPVINRDPNAAAISLLRQQLAAAKAENRQLKQRLGDQPVEAAAEAGWSSARACGDDGLAAALEETEAKASALDLENARLRLALETTRQELQGSQEELLAARVDADRAAWKLQQAGIAVGPFPTGKENALPEVDAGSGAAQHSAAEGVAPVQDAGFIRGYLNRIAQLEKEIRRLKEVQRYSGAFLMSARKQQPSGLRTPSSAVKTAHACPGTPDGSPLPALAMPMSALLGQEGFGQLQPGSAEDADLGELAEDEEFAVEEHAHRMQQAKQAEQLVALQRAIDAKEATWKRLEGGQGKFADLKARFDAELAQLQAQKDELQRERATLIRSMERLKEASYEDRHRVEKAYKEKLRAMDGRIRAVRDKERRLAQVERLQQRSLEKCARLQADIQATKTQKVLLARQMEQSVKDFAAWRKNREHEVAQLRRQGRKQAAQVQKLEALQAKQTAVLRRKTEEAEAARRRLKDMTELHRVSGEKRAAAAASKPAGVECQPNAAAPLLRDEKARREWVEHELDMCCQSFELARVLDGEKAMRAEAARRKADVDRRLAQAAADSAGAAALQAEQSALNAQLQQHSGQILETQAALMKAQAEEDAKSGSSASEARRWTGVRTIVEARSLLKTLFRAAAGHKAQVYEVSNEVVEVKEEAELLRLQMDVAQQEEEAARAALAAAQAALAAALAGPDESADAPEPLADEEAASLMEELEEMGAYAGSPLDGCAPQGSSSAVEVSAAQGEESAREMSDEEDDGDDSDEGEAGDQEWNPSLATPAAGRRRRARSNSHESTAMGTYLRGRLVSADGVPTPSTEERCATSIRESHEGPVLMAINAERRKQGGEPFLKLTVPILKAHLRGKWIGGQEWRAGNKKRSELISDYRQFMGLKNVDMGPTLRMLRTLSESPNDAAEPDQAPDAAPAVWAARPEVAAVAAESAPAFMQSPIAKQYREQCSAALRRCYSIQAKINDLRSAPASPSASPKKLPAEIQMSPLRGSYRITADATAGAAQREMPDSARRRAASDSGAPTLDQDCAPQHYSSKASVAPSVEAPAACALSVQGHGYKAAEGPAASNGKRDQSAESCGQDPLHLAPDVHPGGAEEKGAMHSADSAAEAAPSSQTTERRTEADSAAPDQDQQAEAQQAAAEKPKAKRLLLSAQQIGYRPGATKVSPRLLPAWV</sequence>
<dbReference type="InterPro" id="IPR036961">
    <property type="entry name" value="Kinesin_motor_dom_sf"/>
</dbReference>
<feature type="region of interest" description="Disordered" evidence="9">
    <location>
        <begin position="1040"/>
        <end position="1134"/>
    </location>
</feature>
<accession>A0AAV1IL22</accession>
<comment type="similarity">
    <text evidence="7">Belongs to the TRAFAC class myosin-kinesin ATPase superfamily. Kinesin family.</text>
</comment>
<feature type="compositionally biased region" description="Acidic residues" evidence="9">
    <location>
        <begin position="1071"/>
        <end position="1087"/>
    </location>
</feature>
<dbReference type="GO" id="GO:0005737">
    <property type="term" value="C:cytoplasm"/>
    <property type="evidence" value="ECO:0007669"/>
    <property type="project" value="UniProtKB-SubCell"/>
</dbReference>
<feature type="coiled-coil region" evidence="8">
    <location>
        <begin position="969"/>
        <end position="1003"/>
    </location>
</feature>
<keyword evidence="5 8" id="KW-0175">Coiled coil</keyword>
<dbReference type="Pfam" id="PF00225">
    <property type="entry name" value="Kinesin"/>
    <property type="match status" value="1"/>
</dbReference>
<dbReference type="EMBL" id="CAUYUE010000017">
    <property type="protein sequence ID" value="CAK0787387.1"/>
    <property type="molecule type" value="Genomic_DNA"/>
</dbReference>
<evidence type="ECO:0000256" key="1">
    <source>
        <dbReference type="ARBA" id="ARBA00004496"/>
    </source>
</evidence>
<dbReference type="PANTHER" id="PTHR47969">
    <property type="entry name" value="CHROMOSOME-ASSOCIATED KINESIN KIF4A-RELATED"/>
    <property type="match status" value="1"/>
</dbReference>
<dbReference type="Gene3D" id="3.40.850.10">
    <property type="entry name" value="Kinesin motor domain"/>
    <property type="match status" value="1"/>
</dbReference>
<evidence type="ECO:0000259" key="10">
    <source>
        <dbReference type="PROSITE" id="PS50067"/>
    </source>
</evidence>
<dbReference type="InterPro" id="IPR019821">
    <property type="entry name" value="Kinesin_motor_CS"/>
</dbReference>
<dbReference type="PROSITE" id="PS00411">
    <property type="entry name" value="KINESIN_MOTOR_1"/>
    <property type="match status" value="1"/>
</dbReference>
<feature type="coiled-coil region" evidence="8">
    <location>
        <begin position="630"/>
        <end position="664"/>
    </location>
</feature>
<organism evidence="11 12">
    <name type="scientific">Coccomyxa viridis</name>
    <dbReference type="NCBI Taxonomy" id="1274662"/>
    <lineage>
        <taxon>Eukaryota</taxon>
        <taxon>Viridiplantae</taxon>
        <taxon>Chlorophyta</taxon>
        <taxon>core chlorophytes</taxon>
        <taxon>Trebouxiophyceae</taxon>
        <taxon>Trebouxiophyceae incertae sedis</taxon>
        <taxon>Coccomyxaceae</taxon>
        <taxon>Coccomyxa</taxon>
    </lineage>
</organism>
<protein>
    <recommendedName>
        <fullName evidence="10">Kinesin motor domain-containing protein</fullName>
    </recommendedName>
</protein>
<comment type="caution">
    <text evidence="11">The sequence shown here is derived from an EMBL/GenBank/DDBJ whole genome shotgun (WGS) entry which is preliminary data.</text>
</comment>
<evidence type="ECO:0000256" key="4">
    <source>
        <dbReference type="ARBA" id="ARBA00022840"/>
    </source>
</evidence>
<dbReference type="GO" id="GO:0008017">
    <property type="term" value="F:microtubule binding"/>
    <property type="evidence" value="ECO:0007669"/>
    <property type="project" value="InterPro"/>
</dbReference>
<evidence type="ECO:0000256" key="5">
    <source>
        <dbReference type="ARBA" id="ARBA00023054"/>
    </source>
</evidence>
<evidence type="ECO:0000313" key="11">
    <source>
        <dbReference type="EMBL" id="CAK0787387.1"/>
    </source>
</evidence>
<feature type="coiled-coil region" evidence="8">
    <location>
        <begin position="391"/>
        <end position="432"/>
    </location>
</feature>
<dbReference type="GO" id="GO:0007052">
    <property type="term" value="P:mitotic spindle organization"/>
    <property type="evidence" value="ECO:0007669"/>
    <property type="project" value="TreeGrafter"/>
</dbReference>
<dbReference type="GO" id="GO:0005524">
    <property type="term" value="F:ATP binding"/>
    <property type="evidence" value="ECO:0007669"/>
    <property type="project" value="UniProtKB-UniRule"/>
</dbReference>
<dbReference type="InterPro" id="IPR027417">
    <property type="entry name" value="P-loop_NTPase"/>
</dbReference>
<evidence type="ECO:0000313" key="12">
    <source>
        <dbReference type="Proteomes" id="UP001314263"/>
    </source>
</evidence>
<evidence type="ECO:0000256" key="8">
    <source>
        <dbReference type="SAM" id="Coils"/>
    </source>
</evidence>
<dbReference type="GO" id="GO:0007018">
    <property type="term" value="P:microtubule-based movement"/>
    <property type="evidence" value="ECO:0007669"/>
    <property type="project" value="InterPro"/>
</dbReference>
<feature type="region of interest" description="Disordered" evidence="9">
    <location>
        <begin position="1480"/>
        <end position="1499"/>
    </location>
</feature>
<proteinExistence type="inferred from homology"/>
<dbReference type="Pfam" id="PF25764">
    <property type="entry name" value="KIF21A_4th"/>
    <property type="match status" value="1"/>
</dbReference>
<feature type="coiled-coil region" evidence="8">
    <location>
        <begin position="886"/>
        <end position="920"/>
    </location>
</feature>
<keyword evidence="12" id="KW-1185">Reference proteome</keyword>
<dbReference type="PROSITE" id="PS50067">
    <property type="entry name" value="KINESIN_MOTOR_2"/>
    <property type="match status" value="1"/>
</dbReference>
<dbReference type="PRINTS" id="PR00380">
    <property type="entry name" value="KINESINHEAVY"/>
</dbReference>
<feature type="compositionally biased region" description="Low complexity" evidence="9">
    <location>
        <begin position="1426"/>
        <end position="1439"/>
    </location>
</feature>
<gene>
    <name evidence="11" type="ORF">CVIRNUC_010607</name>
</gene>
<dbReference type="GO" id="GO:0005875">
    <property type="term" value="C:microtubule associated complex"/>
    <property type="evidence" value="ECO:0007669"/>
    <property type="project" value="TreeGrafter"/>
</dbReference>
<feature type="binding site" evidence="7">
    <location>
        <begin position="66"/>
        <end position="73"/>
    </location>
    <ligand>
        <name>ATP</name>
        <dbReference type="ChEBI" id="CHEBI:30616"/>
    </ligand>
</feature>